<organism evidence="6">
    <name type="scientific">hydrothermal vent metagenome</name>
    <dbReference type="NCBI Taxonomy" id="652676"/>
    <lineage>
        <taxon>unclassified sequences</taxon>
        <taxon>metagenomes</taxon>
        <taxon>ecological metagenomes</taxon>
    </lineage>
</organism>
<dbReference type="InterPro" id="IPR007471">
    <property type="entry name" value="N-end_Aminoacyl_Trfase_N"/>
</dbReference>
<dbReference type="GO" id="GO:0005737">
    <property type="term" value="C:cytoplasm"/>
    <property type="evidence" value="ECO:0007669"/>
    <property type="project" value="TreeGrafter"/>
</dbReference>
<dbReference type="EMBL" id="UOFY01000069">
    <property type="protein sequence ID" value="VAX11540.1"/>
    <property type="molecule type" value="Genomic_DNA"/>
</dbReference>
<dbReference type="GO" id="GO:0008914">
    <property type="term" value="F:leucyl-tRNA--protein transferase activity"/>
    <property type="evidence" value="ECO:0007669"/>
    <property type="project" value="InterPro"/>
</dbReference>
<evidence type="ECO:0000259" key="4">
    <source>
        <dbReference type="Pfam" id="PF04376"/>
    </source>
</evidence>
<dbReference type="Pfam" id="PF04376">
    <property type="entry name" value="ATE_N"/>
    <property type="match status" value="1"/>
</dbReference>
<evidence type="ECO:0000259" key="5">
    <source>
        <dbReference type="Pfam" id="PF04377"/>
    </source>
</evidence>
<evidence type="ECO:0000256" key="2">
    <source>
        <dbReference type="ARBA" id="ARBA00022679"/>
    </source>
</evidence>
<dbReference type="PANTHER" id="PTHR21367:SF1">
    <property type="entry name" value="ARGINYL-TRNA--PROTEIN TRANSFERASE 1"/>
    <property type="match status" value="1"/>
</dbReference>
<dbReference type="NCBIfam" id="NF002342">
    <property type="entry name" value="PRK01305.1-3"/>
    <property type="match status" value="1"/>
</dbReference>
<dbReference type="PANTHER" id="PTHR21367">
    <property type="entry name" value="ARGININE-TRNA-PROTEIN TRANSFERASE 1"/>
    <property type="match status" value="1"/>
</dbReference>
<dbReference type="AlphaFoldDB" id="A0A3B1BLU9"/>
<proteinExistence type="inferred from homology"/>
<dbReference type="HAMAP" id="MF_00689">
    <property type="entry name" value="Bpt"/>
    <property type="match status" value="1"/>
</dbReference>
<dbReference type="InterPro" id="IPR030700">
    <property type="entry name" value="N-end_Aminoacyl_Trfase"/>
</dbReference>
<name>A0A3B1BLU9_9ZZZZ</name>
<feature type="domain" description="N-end rule aminoacyl transferase C-terminal" evidence="5">
    <location>
        <begin position="112"/>
        <end position="233"/>
    </location>
</feature>
<evidence type="ECO:0000256" key="3">
    <source>
        <dbReference type="ARBA" id="ARBA00023315"/>
    </source>
</evidence>
<protein>
    <submittedName>
        <fullName evidence="6">Arginyl-tRNA--protein transferase</fullName>
        <ecNumber evidence="6">2.3.2.8</ecNumber>
    </submittedName>
</protein>
<feature type="domain" description="N-end aminoacyl transferase N-terminal" evidence="4">
    <location>
        <begin position="22"/>
        <end position="92"/>
    </location>
</feature>
<evidence type="ECO:0000256" key="1">
    <source>
        <dbReference type="ARBA" id="ARBA00022490"/>
    </source>
</evidence>
<dbReference type="SUPFAM" id="SSF55729">
    <property type="entry name" value="Acyl-CoA N-acyltransferases (Nat)"/>
    <property type="match status" value="1"/>
</dbReference>
<dbReference type="NCBIfam" id="NF002341">
    <property type="entry name" value="PRK01305.1-1"/>
    <property type="match status" value="1"/>
</dbReference>
<keyword evidence="2 6" id="KW-0808">Transferase</keyword>
<dbReference type="EC" id="2.3.2.8" evidence="6"/>
<reference evidence="6" key="1">
    <citation type="submission" date="2018-06" db="EMBL/GenBank/DDBJ databases">
        <authorList>
            <person name="Zhirakovskaya E."/>
        </authorList>
    </citation>
    <scope>NUCLEOTIDE SEQUENCE</scope>
</reference>
<dbReference type="PIRSF" id="PIRSF037208">
    <property type="entry name" value="ATE_pro_prd"/>
    <property type="match status" value="1"/>
</dbReference>
<dbReference type="Pfam" id="PF04377">
    <property type="entry name" value="ATE_C"/>
    <property type="match status" value="1"/>
</dbReference>
<dbReference type="GO" id="GO:0004057">
    <property type="term" value="F:arginyl-tRNA--protein transferase activity"/>
    <property type="evidence" value="ECO:0007669"/>
    <property type="project" value="UniProtKB-EC"/>
</dbReference>
<keyword evidence="3 6" id="KW-0012">Acyltransferase</keyword>
<dbReference type="NCBIfam" id="NF002346">
    <property type="entry name" value="PRK01305.2-3"/>
    <property type="match status" value="1"/>
</dbReference>
<keyword evidence="1" id="KW-0963">Cytoplasm</keyword>
<dbReference type="GO" id="GO:0071596">
    <property type="term" value="P:ubiquitin-dependent protein catabolic process via the N-end rule pathway"/>
    <property type="evidence" value="ECO:0007669"/>
    <property type="project" value="InterPro"/>
</dbReference>
<dbReference type="InterPro" id="IPR016181">
    <property type="entry name" value="Acyl_CoA_acyltransferase"/>
</dbReference>
<dbReference type="InterPro" id="IPR007472">
    <property type="entry name" value="N-end_Aminoacyl_Trfase_C"/>
</dbReference>
<dbReference type="InterPro" id="IPR017138">
    <property type="entry name" value="Asp_Glu_LeuTrfase"/>
</dbReference>
<gene>
    <name evidence="6" type="ORF">MNBD_GAMMA25-1041</name>
</gene>
<sequence length="251" mass="29298">MNDPLKPHKRLSELPFYVTPSHPCSYLDDRQASTVFVDPTFPLTMEHYEQLAALGFRRSGDHVYRPNCTHCKLCIPVRIPVNSFQPNRNQRRCLRKNKDISIRTLEADFNEEHFKLYRHYMSSRHAGGGMDKDDPEAYQSLISAHWCNTQLLEFHLQENLVAIAVLDQFQQGMSAVYTFFDPSLDRRSLGVFAILTEIHRVQEAGFPYLYLGYWNPQTVKMAYKSNYAPMEYLEHTGWHSMEDNPLFKTGK</sequence>
<accession>A0A3B1BLU9</accession>
<evidence type="ECO:0000313" key="6">
    <source>
        <dbReference type="EMBL" id="VAX11540.1"/>
    </source>
</evidence>